<keyword evidence="3 10" id="KW-0328">Glycosyltransferase</keyword>
<dbReference type="EC" id="2.4.1.227" evidence="10"/>
<evidence type="ECO:0000256" key="8">
    <source>
        <dbReference type="ARBA" id="ARBA00023306"/>
    </source>
</evidence>
<keyword evidence="9 10" id="KW-0961">Cell wall biogenesis/degradation</keyword>
<proteinExistence type="inferred from homology"/>
<keyword evidence="6 10" id="KW-0573">Peptidoglycan synthesis</keyword>
<dbReference type="GO" id="GO:0050511">
    <property type="term" value="F:undecaprenyldiphospho-muramoylpentapeptide beta-N-acetylglucosaminyltransferase activity"/>
    <property type="evidence" value="ECO:0007669"/>
    <property type="project" value="UniProtKB-UniRule"/>
</dbReference>
<dbReference type="GO" id="GO:0008360">
    <property type="term" value="P:regulation of cell shape"/>
    <property type="evidence" value="ECO:0007669"/>
    <property type="project" value="UniProtKB-KW"/>
</dbReference>
<dbReference type="Pfam" id="PF04101">
    <property type="entry name" value="Glyco_tran_28_C"/>
    <property type="match status" value="1"/>
</dbReference>
<dbReference type="AlphaFoldDB" id="A0A9D2P2H4"/>
<dbReference type="Gene3D" id="3.40.50.2000">
    <property type="entry name" value="Glycogen Phosphorylase B"/>
    <property type="match status" value="2"/>
</dbReference>
<organism evidence="13 14">
    <name type="scientific">Candidatus Intestinimonas pullistercoris</name>
    <dbReference type="NCBI Taxonomy" id="2838623"/>
    <lineage>
        <taxon>Bacteria</taxon>
        <taxon>Bacillati</taxon>
        <taxon>Bacillota</taxon>
        <taxon>Clostridia</taxon>
        <taxon>Eubacteriales</taxon>
        <taxon>Intestinimonas</taxon>
    </lineage>
</organism>
<reference evidence="13" key="2">
    <citation type="submission" date="2021-04" db="EMBL/GenBank/DDBJ databases">
        <authorList>
            <person name="Gilroy R."/>
        </authorList>
    </citation>
    <scope>NUCLEOTIDE SEQUENCE</scope>
    <source>
        <strain evidence="13">CHK186-1790</strain>
    </source>
</reference>
<evidence type="ECO:0000259" key="12">
    <source>
        <dbReference type="Pfam" id="PF04101"/>
    </source>
</evidence>
<dbReference type="PANTHER" id="PTHR21015">
    <property type="entry name" value="UDP-N-ACETYLGLUCOSAMINE--N-ACETYLMURAMYL-(PENTAPEPTIDE) PYROPHOSPHORYL-UNDECAPRENOL N-ACETYLGLUCOSAMINE TRANSFERASE 1"/>
    <property type="match status" value="1"/>
</dbReference>
<dbReference type="InterPro" id="IPR006009">
    <property type="entry name" value="GlcNAc_MurG"/>
</dbReference>
<keyword evidence="7 10" id="KW-0472">Membrane</keyword>
<evidence type="ECO:0000256" key="1">
    <source>
        <dbReference type="ARBA" id="ARBA00022475"/>
    </source>
</evidence>
<feature type="binding site" evidence="10">
    <location>
        <begin position="10"/>
        <end position="12"/>
    </location>
    <ligand>
        <name>UDP-N-acetyl-alpha-D-glucosamine</name>
        <dbReference type="ChEBI" id="CHEBI:57705"/>
    </ligand>
</feature>
<dbReference type="Pfam" id="PF03033">
    <property type="entry name" value="Glyco_transf_28"/>
    <property type="match status" value="1"/>
</dbReference>
<comment type="subcellular location">
    <subcellularLocation>
        <location evidence="10">Cell membrane</location>
        <topology evidence="10">Peripheral membrane protein</topology>
        <orientation evidence="10">Cytoplasmic side</orientation>
    </subcellularLocation>
</comment>
<keyword evidence="8 10" id="KW-0131">Cell cycle</keyword>
<comment type="similarity">
    <text evidence="10">Belongs to the glycosyltransferase 28 family. MurG subfamily.</text>
</comment>
<dbReference type="GO" id="GO:0009252">
    <property type="term" value="P:peptidoglycan biosynthetic process"/>
    <property type="evidence" value="ECO:0007669"/>
    <property type="project" value="UniProtKB-UniRule"/>
</dbReference>
<comment type="function">
    <text evidence="10">Cell wall formation. Catalyzes the transfer of a GlcNAc subunit on undecaprenyl-pyrophosphoryl-MurNAc-pentapeptide (lipid intermediate I) to form undecaprenyl-pyrophosphoryl-MurNAc-(pentapeptide)GlcNAc (lipid intermediate II).</text>
</comment>
<dbReference type="NCBIfam" id="TIGR01133">
    <property type="entry name" value="murG"/>
    <property type="match status" value="1"/>
</dbReference>
<comment type="caution">
    <text evidence="13">The sequence shown here is derived from an EMBL/GenBank/DDBJ whole genome shotgun (WGS) entry which is preliminary data.</text>
</comment>
<keyword evidence="4 10" id="KW-0808">Transferase</keyword>
<evidence type="ECO:0000256" key="9">
    <source>
        <dbReference type="ARBA" id="ARBA00023316"/>
    </source>
</evidence>
<dbReference type="CDD" id="cd03785">
    <property type="entry name" value="GT28_MurG"/>
    <property type="match status" value="1"/>
</dbReference>
<dbReference type="GO" id="GO:0005886">
    <property type="term" value="C:plasma membrane"/>
    <property type="evidence" value="ECO:0007669"/>
    <property type="project" value="UniProtKB-SubCell"/>
</dbReference>
<evidence type="ECO:0000256" key="4">
    <source>
        <dbReference type="ARBA" id="ARBA00022679"/>
    </source>
</evidence>
<dbReference type="EMBL" id="DWWJ01000190">
    <property type="protein sequence ID" value="HJC41903.1"/>
    <property type="molecule type" value="Genomic_DNA"/>
</dbReference>
<comment type="pathway">
    <text evidence="10">Cell wall biogenesis; peptidoglycan biosynthesis.</text>
</comment>
<dbReference type="GO" id="GO:0005975">
    <property type="term" value="P:carbohydrate metabolic process"/>
    <property type="evidence" value="ECO:0007669"/>
    <property type="project" value="InterPro"/>
</dbReference>
<evidence type="ECO:0000256" key="6">
    <source>
        <dbReference type="ARBA" id="ARBA00022984"/>
    </source>
</evidence>
<dbReference type="Proteomes" id="UP000823882">
    <property type="component" value="Unassembled WGS sequence"/>
</dbReference>
<dbReference type="HAMAP" id="MF_00033">
    <property type="entry name" value="MurG"/>
    <property type="match status" value="1"/>
</dbReference>
<feature type="binding site" evidence="10">
    <location>
        <position position="303"/>
    </location>
    <ligand>
        <name>UDP-N-acetyl-alpha-D-glucosamine</name>
        <dbReference type="ChEBI" id="CHEBI:57705"/>
    </ligand>
</feature>
<feature type="binding site" evidence="10">
    <location>
        <position position="200"/>
    </location>
    <ligand>
        <name>UDP-N-acetyl-alpha-D-glucosamine</name>
        <dbReference type="ChEBI" id="CHEBI:57705"/>
    </ligand>
</feature>
<evidence type="ECO:0000259" key="11">
    <source>
        <dbReference type="Pfam" id="PF03033"/>
    </source>
</evidence>
<accession>A0A9D2P2H4</accession>
<sequence>MKLLFTCGGTAGHINPAIALARLFQFRHQDCQVLFAGADNGMERTLVPHEGYELRTVHVNTIHRAWKWKDIKHNVMTVLTLPMARRQARAILDDFQPDLVVGTGGYASYPVVKEAARRGIPTAIHESNAVPGLTTKLLAKAADRVMVGFEDSRQHYPHPDRVVVTGTPVRRDFFDHTRKEARQALGFTDDRPVVLSYWGSLGAEVMNRYMADFLQAEAEEGCPFHHIHGAGRNYTWLTGELKARGVDLGEGAEVREYIYDMPLVMAAADLVVCRAGASTISELTAIAKPCILVPSPNVTNNHQEKNARVLEQHGAAVVLLEPECDGRSLYAQVKELLSDRERLSQMARNLSALSVTDAAEEIYQTLLALLR</sequence>
<keyword evidence="1 10" id="KW-1003">Cell membrane</keyword>
<feature type="binding site" evidence="10">
    <location>
        <position position="128"/>
    </location>
    <ligand>
        <name>UDP-N-acetyl-alpha-D-glucosamine</name>
        <dbReference type="ChEBI" id="CHEBI:57705"/>
    </ligand>
</feature>
<evidence type="ECO:0000256" key="10">
    <source>
        <dbReference type="HAMAP-Rule" id="MF_00033"/>
    </source>
</evidence>
<evidence type="ECO:0000256" key="2">
    <source>
        <dbReference type="ARBA" id="ARBA00022618"/>
    </source>
</evidence>
<feature type="binding site" evidence="10">
    <location>
        <position position="258"/>
    </location>
    <ligand>
        <name>UDP-N-acetyl-alpha-D-glucosamine</name>
        <dbReference type="ChEBI" id="CHEBI:57705"/>
    </ligand>
</feature>
<feature type="binding site" evidence="10">
    <location>
        <position position="170"/>
    </location>
    <ligand>
        <name>UDP-N-acetyl-alpha-D-glucosamine</name>
        <dbReference type="ChEBI" id="CHEBI:57705"/>
    </ligand>
</feature>
<evidence type="ECO:0000256" key="3">
    <source>
        <dbReference type="ARBA" id="ARBA00022676"/>
    </source>
</evidence>
<evidence type="ECO:0000313" key="13">
    <source>
        <dbReference type="EMBL" id="HJC41903.1"/>
    </source>
</evidence>
<comment type="caution">
    <text evidence="10">Lacks conserved residue(s) required for the propagation of feature annotation.</text>
</comment>
<dbReference type="PANTHER" id="PTHR21015:SF22">
    <property type="entry name" value="GLYCOSYLTRANSFERASE"/>
    <property type="match status" value="1"/>
</dbReference>
<protein>
    <recommendedName>
        <fullName evidence="10">UDP-N-acetylglucosamine--N-acetylmuramyl-(pentapeptide) pyrophosphoryl-undecaprenol N-acetylglucosamine transferase</fullName>
        <ecNumber evidence="10">2.4.1.227</ecNumber>
    </recommendedName>
    <alternativeName>
        <fullName evidence="10">Undecaprenyl-PP-MurNAc-pentapeptide-UDPGlcNAc GlcNAc transferase</fullName>
    </alternativeName>
</protein>
<feature type="domain" description="Glycosyltransferase family 28 N-terminal" evidence="11">
    <location>
        <begin position="4"/>
        <end position="146"/>
    </location>
</feature>
<dbReference type="SUPFAM" id="SSF53756">
    <property type="entry name" value="UDP-Glycosyltransferase/glycogen phosphorylase"/>
    <property type="match status" value="1"/>
</dbReference>
<feature type="domain" description="Glycosyl transferase family 28 C-terminal" evidence="12">
    <location>
        <begin position="199"/>
        <end position="362"/>
    </location>
</feature>
<dbReference type="InterPro" id="IPR004276">
    <property type="entry name" value="GlycoTrans_28_N"/>
</dbReference>
<name>A0A9D2P2H4_9FIRM</name>
<evidence type="ECO:0000256" key="7">
    <source>
        <dbReference type="ARBA" id="ARBA00023136"/>
    </source>
</evidence>
<evidence type="ECO:0000313" key="14">
    <source>
        <dbReference type="Proteomes" id="UP000823882"/>
    </source>
</evidence>
<evidence type="ECO:0000256" key="5">
    <source>
        <dbReference type="ARBA" id="ARBA00022960"/>
    </source>
</evidence>
<comment type="catalytic activity">
    <reaction evidence="10">
        <text>di-trans,octa-cis-undecaprenyl diphospho-N-acetyl-alpha-D-muramoyl-L-alanyl-D-glutamyl-meso-2,6-diaminopimeloyl-D-alanyl-D-alanine + UDP-N-acetyl-alpha-D-glucosamine = di-trans,octa-cis-undecaprenyl diphospho-[N-acetyl-alpha-D-glucosaminyl-(1-&gt;4)]-N-acetyl-alpha-D-muramoyl-L-alanyl-D-glutamyl-meso-2,6-diaminopimeloyl-D-alanyl-D-alanine + UDP + H(+)</text>
        <dbReference type="Rhea" id="RHEA:31227"/>
        <dbReference type="ChEBI" id="CHEBI:15378"/>
        <dbReference type="ChEBI" id="CHEBI:57705"/>
        <dbReference type="ChEBI" id="CHEBI:58223"/>
        <dbReference type="ChEBI" id="CHEBI:61387"/>
        <dbReference type="ChEBI" id="CHEBI:61388"/>
        <dbReference type="EC" id="2.4.1.227"/>
    </reaction>
</comment>
<gene>
    <name evidence="10 13" type="primary">murG</name>
    <name evidence="13" type="ORF">H9701_10195</name>
</gene>
<keyword evidence="2 10" id="KW-0132">Cell division</keyword>
<dbReference type="GO" id="GO:0051301">
    <property type="term" value="P:cell division"/>
    <property type="evidence" value="ECO:0007669"/>
    <property type="project" value="UniProtKB-KW"/>
</dbReference>
<dbReference type="GO" id="GO:0071555">
    <property type="term" value="P:cell wall organization"/>
    <property type="evidence" value="ECO:0007669"/>
    <property type="project" value="UniProtKB-KW"/>
</dbReference>
<keyword evidence="5 10" id="KW-0133">Cell shape</keyword>
<reference evidence="13" key="1">
    <citation type="journal article" date="2021" name="PeerJ">
        <title>Extensive microbial diversity within the chicken gut microbiome revealed by metagenomics and culture.</title>
        <authorList>
            <person name="Gilroy R."/>
            <person name="Ravi A."/>
            <person name="Getino M."/>
            <person name="Pursley I."/>
            <person name="Horton D.L."/>
            <person name="Alikhan N.F."/>
            <person name="Baker D."/>
            <person name="Gharbi K."/>
            <person name="Hall N."/>
            <person name="Watson M."/>
            <person name="Adriaenssens E.M."/>
            <person name="Foster-Nyarko E."/>
            <person name="Jarju S."/>
            <person name="Secka A."/>
            <person name="Antonio M."/>
            <person name="Oren A."/>
            <person name="Chaudhuri R.R."/>
            <person name="La Ragione R."/>
            <person name="Hildebrand F."/>
            <person name="Pallen M.J."/>
        </authorList>
    </citation>
    <scope>NUCLEOTIDE SEQUENCE</scope>
    <source>
        <strain evidence="13">CHK186-1790</strain>
    </source>
</reference>
<dbReference type="InterPro" id="IPR007235">
    <property type="entry name" value="Glyco_trans_28_C"/>
</dbReference>